<evidence type="ECO:0000259" key="2">
    <source>
        <dbReference type="PROSITE" id="PS50110"/>
    </source>
</evidence>
<feature type="domain" description="Guanylate cyclase" evidence="3">
    <location>
        <begin position="174"/>
        <end position="306"/>
    </location>
</feature>
<dbReference type="InterPro" id="IPR050697">
    <property type="entry name" value="Adenylyl/Guanylyl_Cyclase_3/4"/>
</dbReference>
<dbReference type="OrthoDB" id="9806704at2"/>
<dbReference type="InterPro" id="IPR001054">
    <property type="entry name" value="A/G_cyclase"/>
</dbReference>
<accession>A0A271J4A1</accession>
<dbReference type="InterPro" id="IPR001789">
    <property type="entry name" value="Sig_transdc_resp-reg_receiver"/>
</dbReference>
<dbReference type="PROSITE" id="PS50110">
    <property type="entry name" value="RESPONSE_REGULATORY"/>
    <property type="match status" value="1"/>
</dbReference>
<dbReference type="GO" id="GO:0000160">
    <property type="term" value="P:phosphorelay signal transduction system"/>
    <property type="evidence" value="ECO:0007669"/>
    <property type="project" value="InterPro"/>
</dbReference>
<reference evidence="4 5" key="1">
    <citation type="submission" date="2016-11" db="EMBL/GenBank/DDBJ databases">
        <title>Study of marine rhodopsin-containing bacteria.</title>
        <authorList>
            <person name="Yoshizawa S."/>
            <person name="Kumagai Y."/>
            <person name="Kogure K."/>
        </authorList>
    </citation>
    <scope>NUCLEOTIDE SEQUENCE [LARGE SCALE GENOMIC DNA]</scope>
    <source>
        <strain evidence="4 5">SAORIC-28</strain>
    </source>
</reference>
<dbReference type="Proteomes" id="UP000216339">
    <property type="component" value="Unassembled WGS sequence"/>
</dbReference>
<dbReference type="GO" id="GO:0004016">
    <property type="term" value="F:adenylate cyclase activity"/>
    <property type="evidence" value="ECO:0007669"/>
    <property type="project" value="UniProtKB-ARBA"/>
</dbReference>
<keyword evidence="5" id="KW-1185">Reference proteome</keyword>
<protein>
    <recommendedName>
        <fullName evidence="6">Adenylate/guanylate cyclase domain-containing response regulator</fullName>
    </recommendedName>
</protein>
<gene>
    <name evidence="4" type="ORF">BSZ37_17585</name>
</gene>
<feature type="modified residue" description="4-aspartylphosphate" evidence="1">
    <location>
        <position position="65"/>
    </location>
</feature>
<dbReference type="Pfam" id="PF00072">
    <property type="entry name" value="Response_reg"/>
    <property type="match status" value="1"/>
</dbReference>
<sequence>MSEVPPSEAIKILFVDDEPDLVPLIRQKFRSQVRSGEVALVFASDGVEALEHLQEDSDIEVVVTDINMPRMDGLTLLGELSDLGRRTRAVVVTAYGDMENIRTAMNKGAFDFLTKPIDMDDLQITLAQAREAVERDREADRVRRTITRYLSDKIARAVLADPSATGSSEKREVSVLMSDISGFSQLAERLEPERVVELLNVYLGAMTEVVDDHEGAIDEFIGDAVLVIFGAPLEMDDHATRATACAVAMQTRMGAVNDELRSRGLPALEMTAAVNSGEVVVGTIGSEKRAKYGVVGSAVNLTARIQTLAVPGEVLISDPTYQAAGGESGPLKLEGTRRVSLKGFAEPIAIHSVERVEGEHGGAVPHDEDALAPLDDPLPFDLAVLDGKEITNADHAGEVVALSQTGARARIGTDIDARTDVRLTFALESGPATLYAKVLDVVDSGDGNCEAHLRFSSVPPAATEAFARILS</sequence>
<dbReference type="RefSeq" id="WP_095511792.1">
    <property type="nucleotide sequence ID" value="NZ_MQWD01000001.1"/>
</dbReference>
<proteinExistence type="predicted"/>
<comment type="caution">
    <text evidence="4">The sequence shown here is derived from an EMBL/GenBank/DDBJ whole genome shotgun (WGS) entry which is preliminary data.</text>
</comment>
<dbReference type="GO" id="GO:0009190">
    <property type="term" value="P:cyclic nucleotide biosynthetic process"/>
    <property type="evidence" value="ECO:0007669"/>
    <property type="project" value="InterPro"/>
</dbReference>
<evidence type="ECO:0000256" key="1">
    <source>
        <dbReference type="PROSITE-ProRule" id="PRU00169"/>
    </source>
</evidence>
<dbReference type="Pfam" id="PF00211">
    <property type="entry name" value="Guanylate_cyc"/>
    <property type="match status" value="1"/>
</dbReference>
<evidence type="ECO:0000313" key="4">
    <source>
        <dbReference type="EMBL" id="PAP78117.1"/>
    </source>
</evidence>
<dbReference type="PANTHER" id="PTHR43081">
    <property type="entry name" value="ADENYLATE CYCLASE, TERMINAL-DIFFERENTIATION SPECIFIC-RELATED"/>
    <property type="match status" value="1"/>
</dbReference>
<dbReference type="CDD" id="cd07302">
    <property type="entry name" value="CHD"/>
    <property type="match status" value="1"/>
</dbReference>
<dbReference type="Gene3D" id="3.30.70.1230">
    <property type="entry name" value="Nucleotide cyclase"/>
    <property type="match status" value="1"/>
</dbReference>
<dbReference type="SMART" id="SM00448">
    <property type="entry name" value="REC"/>
    <property type="match status" value="1"/>
</dbReference>
<keyword evidence="1" id="KW-0597">Phosphoprotein</keyword>
<evidence type="ECO:0000313" key="5">
    <source>
        <dbReference type="Proteomes" id="UP000216339"/>
    </source>
</evidence>
<dbReference type="SMART" id="SM00044">
    <property type="entry name" value="CYCc"/>
    <property type="match status" value="1"/>
</dbReference>
<dbReference type="PROSITE" id="PS50125">
    <property type="entry name" value="GUANYLATE_CYCLASE_2"/>
    <property type="match status" value="1"/>
</dbReference>
<dbReference type="InterPro" id="IPR029787">
    <property type="entry name" value="Nucleotide_cyclase"/>
</dbReference>
<dbReference type="SUPFAM" id="SSF52172">
    <property type="entry name" value="CheY-like"/>
    <property type="match status" value="1"/>
</dbReference>
<dbReference type="InterPro" id="IPR011006">
    <property type="entry name" value="CheY-like_superfamily"/>
</dbReference>
<name>A0A271J4A1_9BACT</name>
<dbReference type="CDD" id="cd17536">
    <property type="entry name" value="REC_YesN-like"/>
    <property type="match status" value="1"/>
</dbReference>
<evidence type="ECO:0008006" key="6">
    <source>
        <dbReference type="Google" id="ProtNLM"/>
    </source>
</evidence>
<dbReference type="EMBL" id="MQWD01000001">
    <property type="protein sequence ID" value="PAP78117.1"/>
    <property type="molecule type" value="Genomic_DNA"/>
</dbReference>
<evidence type="ECO:0000259" key="3">
    <source>
        <dbReference type="PROSITE" id="PS50125"/>
    </source>
</evidence>
<dbReference type="SUPFAM" id="SSF55073">
    <property type="entry name" value="Nucleotide cyclase"/>
    <property type="match status" value="1"/>
</dbReference>
<dbReference type="Gene3D" id="3.40.50.2300">
    <property type="match status" value="1"/>
</dbReference>
<organism evidence="4 5">
    <name type="scientific">Rubrivirga marina</name>
    <dbReference type="NCBI Taxonomy" id="1196024"/>
    <lineage>
        <taxon>Bacteria</taxon>
        <taxon>Pseudomonadati</taxon>
        <taxon>Rhodothermota</taxon>
        <taxon>Rhodothermia</taxon>
        <taxon>Rhodothermales</taxon>
        <taxon>Rubricoccaceae</taxon>
        <taxon>Rubrivirga</taxon>
    </lineage>
</organism>
<dbReference type="PANTHER" id="PTHR43081:SF1">
    <property type="entry name" value="ADENYLATE CYCLASE, TERMINAL-DIFFERENTIATION SPECIFIC"/>
    <property type="match status" value="1"/>
</dbReference>
<feature type="domain" description="Response regulatory" evidence="2">
    <location>
        <begin position="11"/>
        <end position="130"/>
    </location>
</feature>
<dbReference type="AlphaFoldDB" id="A0A271J4A1"/>